<comment type="caution">
    <text evidence="2">The sequence shown here is derived from an EMBL/GenBank/DDBJ whole genome shotgun (WGS) entry which is preliminary data.</text>
</comment>
<evidence type="ECO:0000313" key="3">
    <source>
        <dbReference type="Proteomes" id="UP000622890"/>
    </source>
</evidence>
<protein>
    <submittedName>
        <fullName evidence="2">Glycosyltransferase family 4 protein</fullName>
    </submittedName>
</protein>
<dbReference type="PANTHER" id="PTHR12526">
    <property type="entry name" value="GLYCOSYLTRANSFERASE"/>
    <property type="match status" value="1"/>
</dbReference>
<keyword evidence="3" id="KW-1185">Reference proteome</keyword>
<dbReference type="InterPro" id="IPR001296">
    <property type="entry name" value="Glyco_trans_1"/>
</dbReference>
<dbReference type="EMBL" id="JAEPBG010000005">
    <property type="protein sequence ID" value="MBK4735594.1"/>
    <property type="molecule type" value="Genomic_DNA"/>
</dbReference>
<dbReference type="GO" id="GO:0016757">
    <property type="term" value="F:glycosyltransferase activity"/>
    <property type="evidence" value="ECO:0007669"/>
    <property type="project" value="InterPro"/>
</dbReference>
<sequence>MRPLNILTWHTHGSYLYYLTQVPHRFYVLSKPGRPAGYGGRCGHMPWGDNVIDLPVEDAAKTEFDCILFQDDDQYLKDQFEFLTEAQRRLPRIYLEHDTPREHPTDMPHPVDDPDMLLVHCTHFNALMWNNGRTPVRVVEHGVRVPESVQYDGSLERGLTVVNHLARRGRRLGGDVFLRARERLPIDLVGMGAEEMGGLGEVLHGELSAFSARYRFLFNPIRYTSLGLAVIEAMLIGMPVVAVATTEMATVIENGRTGYAGTDVDALIAHMQELLREPELARRMGQHARAYARERFGIERFVRDWQRVFAEVTATRSAAVA</sequence>
<dbReference type="RefSeq" id="WP_200592378.1">
    <property type="nucleotide sequence ID" value="NZ_JAEPBG010000005.1"/>
</dbReference>
<dbReference type="CDD" id="cd03801">
    <property type="entry name" value="GT4_PimA-like"/>
    <property type="match status" value="1"/>
</dbReference>
<dbReference type="PANTHER" id="PTHR12526:SF627">
    <property type="entry name" value="D-RHAMNOSYLTRANSFERASE WBPZ"/>
    <property type="match status" value="1"/>
</dbReference>
<feature type="domain" description="Glycosyl transferase family 1" evidence="1">
    <location>
        <begin position="204"/>
        <end position="289"/>
    </location>
</feature>
<dbReference type="SUPFAM" id="SSF53756">
    <property type="entry name" value="UDP-Glycosyltransferase/glycogen phosphorylase"/>
    <property type="match status" value="1"/>
</dbReference>
<dbReference type="AlphaFoldDB" id="A0A934W8A4"/>
<proteinExistence type="predicted"/>
<evidence type="ECO:0000259" key="1">
    <source>
        <dbReference type="Pfam" id="PF00534"/>
    </source>
</evidence>
<accession>A0A934W8A4</accession>
<dbReference type="Pfam" id="PF00534">
    <property type="entry name" value="Glycos_transf_1"/>
    <property type="match status" value="1"/>
</dbReference>
<evidence type="ECO:0000313" key="2">
    <source>
        <dbReference type="EMBL" id="MBK4735594.1"/>
    </source>
</evidence>
<reference evidence="2" key="1">
    <citation type="submission" date="2021-01" db="EMBL/GenBank/DDBJ databases">
        <title>Genome sequence of strain Noviherbaspirillum sp. DKR-6.</title>
        <authorList>
            <person name="Chaudhary D.K."/>
        </authorList>
    </citation>
    <scope>NUCLEOTIDE SEQUENCE</scope>
    <source>
        <strain evidence="2">DKR-6</strain>
    </source>
</reference>
<name>A0A934W8A4_9BURK</name>
<dbReference type="Gene3D" id="3.40.50.2000">
    <property type="entry name" value="Glycogen Phosphorylase B"/>
    <property type="match status" value="1"/>
</dbReference>
<dbReference type="Proteomes" id="UP000622890">
    <property type="component" value="Unassembled WGS sequence"/>
</dbReference>
<gene>
    <name evidence="2" type="ORF">JJB74_13305</name>
</gene>
<organism evidence="2 3">
    <name type="scientific">Noviherbaspirillum pedocola</name>
    <dbReference type="NCBI Taxonomy" id="2801341"/>
    <lineage>
        <taxon>Bacteria</taxon>
        <taxon>Pseudomonadati</taxon>
        <taxon>Pseudomonadota</taxon>
        <taxon>Betaproteobacteria</taxon>
        <taxon>Burkholderiales</taxon>
        <taxon>Oxalobacteraceae</taxon>
        <taxon>Noviherbaspirillum</taxon>
    </lineage>
</organism>